<sequence>MKIRIVLTVVIAALWGLLQWVWSMAYTATQAQSAILQLQDNPIVYGTSRWFVSGDRISPLFTSFFALLLVATWARPVLRKLREVKLANGLIPVLILGFVAISATGCVKPPRIEPIEEIAPNETAFVIPLEGATDSQAQFASEQYLRDHQVATKRIVIPVRERKIGRYGWQIEWIPTVRVIRVDRTPVSRIWSPGADQDSNGKDEGFRVESFESVGFTVGIASTGIVYEEDAARFLYYFSGKTLQEVMDDNVYNYVQQQLFDEFAALPVMDAVGKKNAVLERVHADTEAYFKPKGLTIESLGGQGGLVFDDDEIQNAIDAILVAEQAEEVAIKEQAAVKVTNETSKITAQNLAQIEAIRAEGEANAALIKARAEAEAILLKGDALRQSPGFTAQTIAERSRGLVPGTLIVTSDNASQLPFIWQLPATDQTVQPSVPAE</sequence>
<organism evidence="2 3">
    <name type="scientific">candidate division WWE3 bacterium</name>
    <dbReference type="NCBI Taxonomy" id="2053526"/>
    <lineage>
        <taxon>Bacteria</taxon>
        <taxon>Katanobacteria</taxon>
    </lineage>
</organism>
<accession>A0A955LLZ2</accession>
<dbReference type="Proteomes" id="UP000751518">
    <property type="component" value="Unassembled WGS sequence"/>
</dbReference>
<name>A0A955LLZ2_UNCKA</name>
<evidence type="ECO:0008006" key="4">
    <source>
        <dbReference type="Google" id="ProtNLM"/>
    </source>
</evidence>
<keyword evidence="1" id="KW-0812">Transmembrane</keyword>
<keyword evidence="1" id="KW-1133">Transmembrane helix</keyword>
<evidence type="ECO:0000313" key="2">
    <source>
        <dbReference type="EMBL" id="MCA9392316.1"/>
    </source>
</evidence>
<keyword evidence="1" id="KW-0472">Membrane</keyword>
<dbReference type="EMBL" id="JAGQKZ010000037">
    <property type="protein sequence ID" value="MCA9392316.1"/>
    <property type="molecule type" value="Genomic_DNA"/>
</dbReference>
<evidence type="ECO:0000313" key="3">
    <source>
        <dbReference type="Proteomes" id="UP000751518"/>
    </source>
</evidence>
<evidence type="ECO:0000256" key="1">
    <source>
        <dbReference type="SAM" id="Phobius"/>
    </source>
</evidence>
<feature type="transmembrane region" description="Helical" evidence="1">
    <location>
        <begin position="86"/>
        <end position="105"/>
    </location>
</feature>
<dbReference type="AlphaFoldDB" id="A0A955LLZ2"/>
<proteinExistence type="predicted"/>
<comment type="caution">
    <text evidence="2">The sequence shown here is derived from an EMBL/GenBank/DDBJ whole genome shotgun (WGS) entry which is preliminary data.</text>
</comment>
<reference evidence="2" key="2">
    <citation type="journal article" date="2021" name="Microbiome">
        <title>Successional dynamics and alternative stable states in a saline activated sludge microbial community over 9 years.</title>
        <authorList>
            <person name="Wang Y."/>
            <person name="Ye J."/>
            <person name="Ju F."/>
            <person name="Liu L."/>
            <person name="Boyd J.A."/>
            <person name="Deng Y."/>
            <person name="Parks D.H."/>
            <person name="Jiang X."/>
            <person name="Yin X."/>
            <person name="Woodcroft B.J."/>
            <person name="Tyson G.W."/>
            <person name="Hugenholtz P."/>
            <person name="Polz M.F."/>
            <person name="Zhang T."/>
        </authorList>
    </citation>
    <scope>NUCLEOTIDE SEQUENCE</scope>
    <source>
        <strain evidence="2">HKST-UBA03</strain>
    </source>
</reference>
<gene>
    <name evidence="2" type="ORF">KC614_03880</name>
</gene>
<protein>
    <recommendedName>
        <fullName evidence="4">Band 7 domain-containing protein</fullName>
    </recommendedName>
</protein>
<feature type="transmembrane region" description="Helical" evidence="1">
    <location>
        <begin position="57"/>
        <end position="74"/>
    </location>
</feature>
<reference evidence="2" key="1">
    <citation type="submission" date="2020-04" db="EMBL/GenBank/DDBJ databases">
        <authorList>
            <person name="Zhang T."/>
        </authorList>
    </citation>
    <scope>NUCLEOTIDE SEQUENCE</scope>
    <source>
        <strain evidence="2">HKST-UBA03</strain>
    </source>
</reference>